<dbReference type="Gene3D" id="3.30.40.10">
    <property type="entry name" value="Zinc/RING finger domain, C3HC4 (zinc finger)"/>
    <property type="match status" value="1"/>
</dbReference>
<dbReference type="EMBL" id="CAJVPS010054539">
    <property type="protein sequence ID" value="CAG8774196.1"/>
    <property type="molecule type" value="Genomic_DNA"/>
</dbReference>
<keyword evidence="3" id="KW-1185">Reference proteome</keyword>
<organism evidence="2 3">
    <name type="scientific">Ambispora leptoticha</name>
    <dbReference type="NCBI Taxonomy" id="144679"/>
    <lineage>
        <taxon>Eukaryota</taxon>
        <taxon>Fungi</taxon>
        <taxon>Fungi incertae sedis</taxon>
        <taxon>Mucoromycota</taxon>
        <taxon>Glomeromycotina</taxon>
        <taxon>Glomeromycetes</taxon>
        <taxon>Archaeosporales</taxon>
        <taxon>Ambisporaceae</taxon>
        <taxon>Ambispora</taxon>
    </lineage>
</organism>
<dbReference type="PANTHER" id="PTHR12603">
    <property type="entry name" value="CCR4-NOT TRANSCRIPTION COMPLEX RELATED"/>
    <property type="match status" value="1"/>
</dbReference>
<sequence>TQRKMYSGDAQSSVTPNSPSKKRIYYSDEEEFVCPLCMEEMDLSDRNFRPCPCGYQ</sequence>
<feature type="non-terminal residue" evidence="2">
    <location>
        <position position="1"/>
    </location>
</feature>
<reference evidence="2" key="1">
    <citation type="submission" date="2021-06" db="EMBL/GenBank/DDBJ databases">
        <authorList>
            <person name="Kallberg Y."/>
            <person name="Tangrot J."/>
            <person name="Rosling A."/>
        </authorList>
    </citation>
    <scope>NUCLEOTIDE SEQUENCE</scope>
    <source>
        <strain evidence="2">FL130A</strain>
    </source>
</reference>
<dbReference type="OrthoDB" id="1923159at2759"/>
<evidence type="ECO:0000256" key="1">
    <source>
        <dbReference type="SAM" id="MobiDB-lite"/>
    </source>
</evidence>
<dbReference type="Proteomes" id="UP000789508">
    <property type="component" value="Unassembled WGS sequence"/>
</dbReference>
<accession>A0A9N9JDA9</accession>
<feature type="region of interest" description="Disordered" evidence="1">
    <location>
        <begin position="1"/>
        <end position="21"/>
    </location>
</feature>
<dbReference type="InterPro" id="IPR039780">
    <property type="entry name" value="Mot2"/>
</dbReference>
<dbReference type="GO" id="GO:0030014">
    <property type="term" value="C:CCR4-NOT complex"/>
    <property type="evidence" value="ECO:0007669"/>
    <property type="project" value="InterPro"/>
</dbReference>
<feature type="non-terminal residue" evidence="2">
    <location>
        <position position="56"/>
    </location>
</feature>
<gene>
    <name evidence="2" type="ORF">ALEPTO_LOCUS14306</name>
</gene>
<evidence type="ECO:0000313" key="3">
    <source>
        <dbReference type="Proteomes" id="UP000789508"/>
    </source>
</evidence>
<dbReference type="PANTHER" id="PTHR12603:SF0">
    <property type="entry name" value="CCR4-NOT TRANSCRIPTION COMPLEX SUBUNIT 4"/>
    <property type="match status" value="1"/>
</dbReference>
<protein>
    <submittedName>
        <fullName evidence="2">5298_t:CDS:1</fullName>
    </submittedName>
</protein>
<feature type="compositionally biased region" description="Polar residues" evidence="1">
    <location>
        <begin position="9"/>
        <end position="19"/>
    </location>
</feature>
<dbReference type="GO" id="GO:0016567">
    <property type="term" value="P:protein ubiquitination"/>
    <property type="evidence" value="ECO:0007669"/>
    <property type="project" value="TreeGrafter"/>
</dbReference>
<dbReference type="AlphaFoldDB" id="A0A9N9JDA9"/>
<dbReference type="Pfam" id="PF14570">
    <property type="entry name" value="zf-RING_4"/>
    <property type="match status" value="1"/>
</dbReference>
<dbReference type="SUPFAM" id="SSF57850">
    <property type="entry name" value="RING/U-box"/>
    <property type="match status" value="1"/>
</dbReference>
<name>A0A9N9JDA9_9GLOM</name>
<comment type="caution">
    <text evidence="2">The sequence shown here is derived from an EMBL/GenBank/DDBJ whole genome shotgun (WGS) entry which is preliminary data.</text>
</comment>
<dbReference type="InterPro" id="IPR013083">
    <property type="entry name" value="Znf_RING/FYVE/PHD"/>
</dbReference>
<proteinExistence type="predicted"/>
<evidence type="ECO:0000313" key="2">
    <source>
        <dbReference type="EMBL" id="CAG8774196.1"/>
    </source>
</evidence>
<dbReference type="GO" id="GO:0004842">
    <property type="term" value="F:ubiquitin-protein transferase activity"/>
    <property type="evidence" value="ECO:0007669"/>
    <property type="project" value="InterPro"/>
</dbReference>